<keyword evidence="3" id="KW-1185">Reference proteome</keyword>
<organism evidence="2 3">
    <name type="scientific">Hibiscus syriacus</name>
    <name type="common">Rose of Sharon</name>
    <dbReference type="NCBI Taxonomy" id="106335"/>
    <lineage>
        <taxon>Eukaryota</taxon>
        <taxon>Viridiplantae</taxon>
        <taxon>Streptophyta</taxon>
        <taxon>Embryophyta</taxon>
        <taxon>Tracheophyta</taxon>
        <taxon>Spermatophyta</taxon>
        <taxon>Magnoliopsida</taxon>
        <taxon>eudicotyledons</taxon>
        <taxon>Gunneridae</taxon>
        <taxon>Pentapetalae</taxon>
        <taxon>rosids</taxon>
        <taxon>malvids</taxon>
        <taxon>Malvales</taxon>
        <taxon>Malvaceae</taxon>
        <taxon>Malvoideae</taxon>
        <taxon>Hibiscus</taxon>
    </lineage>
</organism>
<dbReference type="SUPFAM" id="SSF53474">
    <property type="entry name" value="alpha/beta-Hydrolases"/>
    <property type="match status" value="1"/>
</dbReference>
<comment type="caution">
    <text evidence="2">The sequence shown here is derived from an EMBL/GenBank/DDBJ whole genome shotgun (WGS) entry which is preliminary data.</text>
</comment>
<dbReference type="InterPro" id="IPR029058">
    <property type="entry name" value="AB_hydrolase_fold"/>
</dbReference>
<evidence type="ECO:0000256" key="1">
    <source>
        <dbReference type="SAM" id="SignalP"/>
    </source>
</evidence>
<protein>
    <submittedName>
        <fullName evidence="2">Uncharacterized protein</fullName>
    </submittedName>
</protein>
<feature type="chain" id="PRO_5025620292" evidence="1">
    <location>
        <begin position="20"/>
        <end position="160"/>
    </location>
</feature>
<sequence length="160" mass="17719">MAPNLVLLEASILALSSLGYRTVAPDLRGYGDTELPVDIQLRACTSSVTSLHSSTLSAWNKCSWWLMIGVPLLDGTWKIEAEIAHWNIKRAKEHHFQSKPGPPCLLKTMLLKLGIDSSMERYTSESAGEVHCGDLDSVYTTPGIKNMLRVVVSKEMCQCR</sequence>
<evidence type="ECO:0000313" key="2">
    <source>
        <dbReference type="EMBL" id="KAE8675413.1"/>
    </source>
</evidence>
<dbReference type="EMBL" id="VEPZ02001401">
    <property type="protein sequence ID" value="KAE8675413.1"/>
    <property type="molecule type" value="Genomic_DNA"/>
</dbReference>
<name>A0A6A2XHX6_HIBSY</name>
<keyword evidence="1" id="KW-0732">Signal</keyword>
<dbReference type="Proteomes" id="UP000436088">
    <property type="component" value="Unassembled WGS sequence"/>
</dbReference>
<proteinExistence type="predicted"/>
<dbReference type="AlphaFoldDB" id="A0A6A2XHX6"/>
<feature type="signal peptide" evidence="1">
    <location>
        <begin position="1"/>
        <end position="19"/>
    </location>
</feature>
<reference evidence="2" key="1">
    <citation type="submission" date="2019-09" db="EMBL/GenBank/DDBJ databases">
        <title>Draft genome information of white flower Hibiscus syriacus.</title>
        <authorList>
            <person name="Kim Y.-M."/>
        </authorList>
    </citation>
    <scope>NUCLEOTIDE SEQUENCE [LARGE SCALE GENOMIC DNA]</scope>
    <source>
        <strain evidence="2">YM2019G1</strain>
    </source>
</reference>
<accession>A0A6A2XHX6</accession>
<evidence type="ECO:0000313" key="3">
    <source>
        <dbReference type="Proteomes" id="UP000436088"/>
    </source>
</evidence>
<gene>
    <name evidence="2" type="ORF">F3Y22_tig00111671pilonHSYRG00130</name>
</gene>